<dbReference type="GO" id="GO:0034194">
    <property type="term" value="P:D-galactonate catabolic process"/>
    <property type="evidence" value="ECO:0007669"/>
    <property type="project" value="InterPro"/>
</dbReference>
<dbReference type="InterPro" id="IPR042258">
    <property type="entry name" value="DGOK_N"/>
</dbReference>
<protein>
    <submittedName>
        <fullName evidence="1">2-dehydro-3-deoxygalactonokinase</fullName>
    </submittedName>
</protein>
<dbReference type="KEGG" id="ssua:FPZ54_16290"/>
<keyword evidence="1" id="KW-0808">Transferase</keyword>
<name>A0A518RJ12_9SPHN</name>
<dbReference type="AlphaFoldDB" id="A0A518RJ12"/>
<proteinExistence type="predicted"/>
<sequence length="323" mass="33405">MSNWMEVPVSLGVSGARPMVGINWGSSNFRAWRIGADGTVLDRVAMPHGVAALDREGMRACIDALVARWGPLGDCWASGMIGSNIGWADAGYCKAPSSVADLAAHSLDATIGDTPVRIIPGLACTGPHGGPDVMRGEEVELYGYLALCGARSGDQFIVLPGTHSKWVHCRDGRIVDFFTAMGGEIFDRMTSQGLLASITEGSGAVGAAFDGGCDRARLSGLGLGSLLFETRARAVRAGLGKEDAASHLRGLLIGGEIADALRLYPALAGAQVTLIGNPALSALFARPLGAHDIAAEIVDSERCCIAGYGALVAATSDRAERAA</sequence>
<keyword evidence="2" id="KW-1185">Reference proteome</keyword>
<keyword evidence="1" id="KW-0418">Kinase</keyword>
<dbReference type="Proteomes" id="UP000318055">
    <property type="component" value="Chromosome"/>
</dbReference>
<dbReference type="GO" id="GO:0008671">
    <property type="term" value="F:2-dehydro-3-deoxygalactonokinase activity"/>
    <property type="evidence" value="ECO:0007669"/>
    <property type="project" value="InterPro"/>
</dbReference>
<dbReference type="Gene3D" id="3.30.420.300">
    <property type="entry name" value="2-keto-3-deoxy-galactonokinase, substrate binding domain"/>
    <property type="match status" value="1"/>
</dbReference>
<reference evidence="1 2" key="1">
    <citation type="submission" date="2019-07" db="EMBL/GenBank/DDBJ databases">
        <title>Sphingomonas alkalisoli sp. nov., isolated from rhizosphere soil of Suaedae salsa.</title>
        <authorList>
            <person name="Zhang H."/>
            <person name="Xu L."/>
            <person name="Zhang J.-X."/>
            <person name="Sun J.-Q."/>
        </authorList>
    </citation>
    <scope>NUCLEOTIDE SEQUENCE [LARGE SCALE GENOMIC DNA]</scope>
    <source>
        <strain evidence="1 2">XS-10</strain>
    </source>
</reference>
<dbReference type="OrthoDB" id="256574at2"/>
<dbReference type="Pfam" id="PF05035">
    <property type="entry name" value="DGOK"/>
    <property type="match status" value="1"/>
</dbReference>
<evidence type="ECO:0000313" key="2">
    <source>
        <dbReference type="Proteomes" id="UP000318055"/>
    </source>
</evidence>
<dbReference type="InterPro" id="IPR042257">
    <property type="entry name" value="DGOK_C"/>
</dbReference>
<dbReference type="InterPro" id="IPR007729">
    <property type="entry name" value="DGOK"/>
</dbReference>
<accession>A0A518RJ12</accession>
<evidence type="ECO:0000313" key="1">
    <source>
        <dbReference type="EMBL" id="QDX27410.1"/>
    </source>
</evidence>
<gene>
    <name evidence="1" type="ORF">FPZ54_16290</name>
</gene>
<dbReference type="EMBL" id="CP042239">
    <property type="protein sequence ID" value="QDX27410.1"/>
    <property type="molecule type" value="Genomic_DNA"/>
</dbReference>
<organism evidence="1 2">
    <name type="scientific">Sphingomonas suaedae</name>
    <dbReference type="NCBI Taxonomy" id="2599297"/>
    <lineage>
        <taxon>Bacteria</taxon>
        <taxon>Pseudomonadati</taxon>
        <taxon>Pseudomonadota</taxon>
        <taxon>Alphaproteobacteria</taxon>
        <taxon>Sphingomonadales</taxon>
        <taxon>Sphingomonadaceae</taxon>
        <taxon>Sphingomonas</taxon>
    </lineage>
</organism>
<dbReference type="Gene3D" id="3.30.420.310">
    <property type="entry name" value="2-keto-3-deoxy-galactonokinase, C-terminal domain"/>
    <property type="match status" value="1"/>
</dbReference>